<keyword evidence="1" id="KW-0472">Membrane</keyword>
<evidence type="ECO:0000256" key="1">
    <source>
        <dbReference type="SAM" id="Phobius"/>
    </source>
</evidence>
<dbReference type="RefSeq" id="WP_038265386.1">
    <property type="nucleotide sequence ID" value="NZ_FSRH01000002.1"/>
</dbReference>
<proteinExistence type="predicted"/>
<keyword evidence="1" id="KW-0812">Transmembrane</keyword>
<dbReference type="AlphaFoldDB" id="A0A069RGF1"/>
<organism evidence="2 3">
    <name type="scientific">Peptoclostridium litorale DSM 5388</name>
    <dbReference type="NCBI Taxonomy" id="1121324"/>
    <lineage>
        <taxon>Bacteria</taxon>
        <taxon>Bacillati</taxon>
        <taxon>Bacillota</taxon>
        <taxon>Clostridia</taxon>
        <taxon>Peptostreptococcales</taxon>
        <taxon>Peptoclostridiaceae</taxon>
        <taxon>Peptoclostridium</taxon>
    </lineage>
</organism>
<evidence type="ECO:0000313" key="3">
    <source>
        <dbReference type="Proteomes" id="UP000027946"/>
    </source>
</evidence>
<dbReference type="STRING" id="1121324.CLIT_11c02740"/>
<feature type="transmembrane region" description="Helical" evidence="1">
    <location>
        <begin position="6"/>
        <end position="28"/>
    </location>
</feature>
<gene>
    <name evidence="2" type="ORF">CLIT_11c02740</name>
</gene>
<keyword evidence="1" id="KW-1133">Transmembrane helix</keyword>
<sequence>MSPAVWIAIYLPTFVLFFILIPSERRIITAKSRQRKKRGVQMSNDLIKSYIGKVCNISSGSFGPTFKRVRIIEVVDNWIKVEGKGKTDLINIDFIQNIKILSDKHQE</sequence>
<accession>A0A069RGF1</accession>
<protein>
    <submittedName>
        <fullName evidence="2">Uncharacterized protein</fullName>
    </submittedName>
</protein>
<dbReference type="EMBL" id="JJMM01000011">
    <property type="protein sequence ID" value="KDR95245.1"/>
    <property type="molecule type" value="Genomic_DNA"/>
</dbReference>
<dbReference type="Proteomes" id="UP000027946">
    <property type="component" value="Unassembled WGS sequence"/>
</dbReference>
<comment type="caution">
    <text evidence="2">The sequence shown here is derived from an EMBL/GenBank/DDBJ whole genome shotgun (WGS) entry which is preliminary data.</text>
</comment>
<name>A0A069RGF1_PEPLI</name>
<dbReference type="eggNOG" id="ENOG50334PU">
    <property type="taxonomic scope" value="Bacteria"/>
</dbReference>
<reference evidence="2 3" key="1">
    <citation type="submission" date="2014-03" db="EMBL/GenBank/DDBJ databases">
        <title>Genome sequence of Clostridium litorale W6, DSM 5388.</title>
        <authorList>
            <person name="Poehlein A."/>
            <person name="Jagirdar A."/>
            <person name="Khonsari B."/>
            <person name="Chibani C.M."/>
            <person name="Gutierrez Gutierrez D.A."/>
            <person name="Davydova E."/>
            <person name="Alghaithi H.S."/>
            <person name="Nair K.P."/>
            <person name="Dhamotharan K."/>
            <person name="Chandran L."/>
            <person name="G W."/>
            <person name="Daniel R."/>
        </authorList>
    </citation>
    <scope>NUCLEOTIDE SEQUENCE [LARGE SCALE GENOMIC DNA]</scope>
    <source>
        <strain evidence="2 3">W6</strain>
    </source>
</reference>
<evidence type="ECO:0000313" key="2">
    <source>
        <dbReference type="EMBL" id="KDR95245.1"/>
    </source>
</evidence>
<keyword evidence="3" id="KW-1185">Reference proteome</keyword>